<dbReference type="Gene3D" id="3.30.450.20">
    <property type="entry name" value="PAS domain"/>
    <property type="match status" value="4"/>
</dbReference>
<dbReference type="AlphaFoldDB" id="A0A830EN16"/>
<accession>A0A830EN16</accession>
<feature type="domain" description="PAC" evidence="4">
    <location>
        <begin position="461"/>
        <end position="513"/>
    </location>
</feature>
<evidence type="ECO:0000259" key="2">
    <source>
        <dbReference type="PROSITE" id="PS50110"/>
    </source>
</evidence>
<sequence length="629" mass="70632">MSDTSRQQIRILHVDDEPDFADLTRAFLEQEDDRFTVETAASADGGLEALGDRPPDCIVSDYNMPGRDGLEFLQAVRDEHPNLPFILFTGKGTEEVASDAVSAGATDYLRKESGTGQYSLLANRIRNAVTQHRSEKRLRETREEYGAVFENAKNGLLLIGIEDGRFRYEQCNPRAAELIGRDEADIVGRTPRDALGPENGQKVVGAYRACTQQREPVNYTLTLDLPVGRVIRECQVSPVESSGEITQLVVVFQDITEQRERQRDLETVETLFRHAQDSLFLIGVDEEFSIERVNPAYEDATGVSASEIRDRTPTQLLGEEQGAAIEASYRECVQRREPLQYTEQLQFGSDPTYWETRVAPVVVEDSVEYIAGSTRNITDRKRRKTELQEYETIIEALSDAVYVLDGEGQFKYVNDEFVELVGYDRSTILGNTPSLIKDDAAVERAERELGRLLSGGGPEAVTFEVVVRPRDGDPVVCDDHMGVLPYEGDEFDGSVGTLRDITDRKERERQLREIKSQYQTLVENFPDGAIFLYDRDLQVVRAGGTELSEVGLSPEEIEGTTPQDRYPPDISEGLTRSLQDAFAGRSRTFEQEYQGRHYRIQTVPVRAGDGEITHTMAVSQNRTGWIENG</sequence>
<dbReference type="Gene3D" id="3.40.50.2300">
    <property type="match status" value="1"/>
</dbReference>
<gene>
    <name evidence="5" type="ORF">GCM10008995_15850</name>
</gene>
<feature type="domain" description="PAS" evidence="3">
    <location>
        <begin position="141"/>
        <end position="214"/>
    </location>
</feature>
<keyword evidence="1" id="KW-0597">Phosphoprotein</keyword>
<dbReference type="SUPFAM" id="SSF55785">
    <property type="entry name" value="PYP-like sensor domain (PAS domain)"/>
    <property type="match status" value="4"/>
</dbReference>
<organism evidence="5 6">
    <name type="scientific">Halobellus salinus</name>
    <dbReference type="NCBI Taxonomy" id="931585"/>
    <lineage>
        <taxon>Archaea</taxon>
        <taxon>Methanobacteriati</taxon>
        <taxon>Methanobacteriota</taxon>
        <taxon>Stenosarchaea group</taxon>
        <taxon>Halobacteria</taxon>
        <taxon>Halobacteriales</taxon>
        <taxon>Haloferacaceae</taxon>
        <taxon>Halobellus</taxon>
    </lineage>
</organism>
<dbReference type="SUPFAM" id="SSF52172">
    <property type="entry name" value="CheY-like"/>
    <property type="match status" value="1"/>
</dbReference>
<dbReference type="EMBL" id="BMOC01000008">
    <property type="protein sequence ID" value="GGJ06781.1"/>
    <property type="molecule type" value="Genomic_DNA"/>
</dbReference>
<evidence type="ECO:0000259" key="3">
    <source>
        <dbReference type="PROSITE" id="PS50112"/>
    </source>
</evidence>
<feature type="domain" description="PAS" evidence="3">
    <location>
        <begin position="514"/>
        <end position="585"/>
    </location>
</feature>
<dbReference type="OrthoDB" id="8127at2157"/>
<dbReference type="PROSITE" id="PS50112">
    <property type="entry name" value="PAS"/>
    <property type="match status" value="4"/>
</dbReference>
<dbReference type="CDD" id="cd00130">
    <property type="entry name" value="PAS"/>
    <property type="match status" value="3"/>
</dbReference>
<dbReference type="GO" id="GO:0006355">
    <property type="term" value="P:regulation of DNA-templated transcription"/>
    <property type="evidence" value="ECO:0007669"/>
    <property type="project" value="InterPro"/>
</dbReference>
<feature type="domain" description="PAS" evidence="3">
    <location>
        <begin position="264"/>
        <end position="336"/>
    </location>
</feature>
<dbReference type="Pfam" id="PF08448">
    <property type="entry name" value="PAS_4"/>
    <property type="match status" value="3"/>
</dbReference>
<evidence type="ECO:0000259" key="4">
    <source>
        <dbReference type="PROSITE" id="PS50113"/>
    </source>
</evidence>
<proteinExistence type="predicted"/>
<name>A0A830EN16_9EURY</name>
<dbReference type="Pfam" id="PF00072">
    <property type="entry name" value="Response_reg"/>
    <property type="match status" value="1"/>
</dbReference>
<dbReference type="SMART" id="SM00448">
    <property type="entry name" value="REC"/>
    <property type="match status" value="1"/>
</dbReference>
<dbReference type="InterPro" id="IPR052155">
    <property type="entry name" value="Biofilm_reg_signaling"/>
</dbReference>
<feature type="domain" description="PAS" evidence="3">
    <location>
        <begin position="386"/>
        <end position="456"/>
    </location>
</feature>
<dbReference type="RefSeq" id="WP_188786859.1">
    <property type="nucleotide sequence ID" value="NZ_BMOC01000008.1"/>
</dbReference>
<dbReference type="NCBIfam" id="TIGR00229">
    <property type="entry name" value="sensory_box"/>
    <property type="match status" value="3"/>
</dbReference>
<dbReference type="SMART" id="SM00086">
    <property type="entry name" value="PAC"/>
    <property type="match status" value="3"/>
</dbReference>
<dbReference type="PANTHER" id="PTHR44757">
    <property type="entry name" value="DIGUANYLATE CYCLASE DGCP"/>
    <property type="match status" value="1"/>
</dbReference>
<dbReference type="InterPro" id="IPR013767">
    <property type="entry name" value="PAS_fold"/>
</dbReference>
<keyword evidence="6" id="KW-1185">Reference proteome</keyword>
<dbReference type="CDD" id="cd00156">
    <property type="entry name" value="REC"/>
    <property type="match status" value="1"/>
</dbReference>
<dbReference type="Pfam" id="PF00989">
    <property type="entry name" value="PAS"/>
    <property type="match status" value="1"/>
</dbReference>
<reference evidence="5" key="2">
    <citation type="submission" date="2020-09" db="EMBL/GenBank/DDBJ databases">
        <authorList>
            <person name="Sun Q."/>
            <person name="Ohkuma M."/>
        </authorList>
    </citation>
    <scope>NUCLEOTIDE SEQUENCE</scope>
    <source>
        <strain evidence="5">JCM 14359</strain>
    </source>
</reference>
<feature type="domain" description="Response regulatory" evidence="2">
    <location>
        <begin position="10"/>
        <end position="126"/>
    </location>
</feature>
<evidence type="ECO:0000256" key="1">
    <source>
        <dbReference type="PROSITE-ProRule" id="PRU00169"/>
    </source>
</evidence>
<dbReference type="PANTHER" id="PTHR44757:SF2">
    <property type="entry name" value="BIOFILM ARCHITECTURE MAINTENANCE PROTEIN MBAA"/>
    <property type="match status" value="1"/>
</dbReference>
<feature type="modified residue" description="4-aspartylphosphate" evidence="1">
    <location>
        <position position="61"/>
    </location>
</feature>
<dbReference type="GO" id="GO:0000160">
    <property type="term" value="P:phosphorelay signal transduction system"/>
    <property type="evidence" value="ECO:0007669"/>
    <property type="project" value="InterPro"/>
</dbReference>
<dbReference type="InterPro" id="IPR000700">
    <property type="entry name" value="PAS-assoc_C"/>
</dbReference>
<dbReference type="InterPro" id="IPR011006">
    <property type="entry name" value="CheY-like_superfamily"/>
</dbReference>
<dbReference type="InterPro" id="IPR000014">
    <property type="entry name" value="PAS"/>
</dbReference>
<dbReference type="InterPro" id="IPR035965">
    <property type="entry name" value="PAS-like_dom_sf"/>
</dbReference>
<dbReference type="InterPro" id="IPR001610">
    <property type="entry name" value="PAC"/>
</dbReference>
<dbReference type="PROSITE" id="PS50110">
    <property type="entry name" value="RESPONSE_REGULATORY"/>
    <property type="match status" value="1"/>
</dbReference>
<comment type="caution">
    <text evidence="5">The sequence shown here is derived from an EMBL/GenBank/DDBJ whole genome shotgun (WGS) entry which is preliminary data.</text>
</comment>
<dbReference type="PROSITE" id="PS50113">
    <property type="entry name" value="PAC"/>
    <property type="match status" value="1"/>
</dbReference>
<reference evidence="5" key="1">
    <citation type="journal article" date="2014" name="Int. J. Syst. Evol. Microbiol.">
        <title>Complete genome sequence of Corynebacterium casei LMG S-19264T (=DSM 44701T), isolated from a smear-ripened cheese.</title>
        <authorList>
            <consortium name="US DOE Joint Genome Institute (JGI-PGF)"/>
            <person name="Walter F."/>
            <person name="Albersmeier A."/>
            <person name="Kalinowski J."/>
            <person name="Ruckert C."/>
        </authorList>
    </citation>
    <scope>NUCLEOTIDE SEQUENCE</scope>
    <source>
        <strain evidence="5">JCM 14359</strain>
    </source>
</reference>
<evidence type="ECO:0008006" key="7">
    <source>
        <dbReference type="Google" id="ProtNLM"/>
    </source>
</evidence>
<dbReference type="InterPro" id="IPR013656">
    <property type="entry name" value="PAS_4"/>
</dbReference>
<evidence type="ECO:0000313" key="5">
    <source>
        <dbReference type="EMBL" id="GGJ06781.1"/>
    </source>
</evidence>
<evidence type="ECO:0000313" key="6">
    <source>
        <dbReference type="Proteomes" id="UP000653099"/>
    </source>
</evidence>
<dbReference type="InterPro" id="IPR001789">
    <property type="entry name" value="Sig_transdc_resp-reg_receiver"/>
</dbReference>
<dbReference type="SMART" id="SM00091">
    <property type="entry name" value="PAS"/>
    <property type="match status" value="4"/>
</dbReference>
<protein>
    <recommendedName>
        <fullName evidence="7">PAS domain S-box protein</fullName>
    </recommendedName>
</protein>
<dbReference type="Proteomes" id="UP000653099">
    <property type="component" value="Unassembled WGS sequence"/>
</dbReference>